<name>A0A540QHK9_9ACTN</name>
<accession>A0A540QHK9</accession>
<organism evidence="2 3">
    <name type="scientific">Streptomyces ipomoeae</name>
    <dbReference type="NCBI Taxonomy" id="103232"/>
    <lineage>
        <taxon>Bacteria</taxon>
        <taxon>Bacillati</taxon>
        <taxon>Actinomycetota</taxon>
        <taxon>Actinomycetes</taxon>
        <taxon>Kitasatosporales</taxon>
        <taxon>Streptomycetaceae</taxon>
        <taxon>Streptomyces</taxon>
    </lineage>
</organism>
<dbReference type="Proteomes" id="UP000318720">
    <property type="component" value="Unassembled WGS sequence"/>
</dbReference>
<feature type="region of interest" description="Disordered" evidence="1">
    <location>
        <begin position="154"/>
        <end position="189"/>
    </location>
</feature>
<proteinExistence type="predicted"/>
<dbReference type="EMBL" id="SPAZ01000287">
    <property type="protein sequence ID" value="TQE21997.1"/>
    <property type="molecule type" value="Genomic_DNA"/>
</dbReference>
<dbReference type="InterPro" id="IPR021903">
    <property type="entry name" value="DUF3515"/>
</dbReference>
<reference evidence="2 3" key="1">
    <citation type="submission" date="2019-03" db="EMBL/GenBank/DDBJ databases">
        <title>Comparative genomic analyses of the sweetpotato soil rot pathogen, Streptomyces ipomoeae.</title>
        <authorList>
            <person name="Ruschel Soares N."/>
            <person name="Badger J.H."/>
            <person name="Huguet-Tapia J.C."/>
            <person name="Clark C.A."/>
            <person name="Pettis G.S."/>
        </authorList>
    </citation>
    <scope>NUCLEOTIDE SEQUENCE [LARGE SCALE GENOMIC DNA]</scope>
    <source>
        <strain evidence="2 3">88-35</strain>
    </source>
</reference>
<evidence type="ECO:0000313" key="3">
    <source>
        <dbReference type="Proteomes" id="UP000318720"/>
    </source>
</evidence>
<comment type="caution">
    <text evidence="2">The sequence shown here is derived from an EMBL/GenBank/DDBJ whole genome shotgun (WGS) entry which is preliminary data.</text>
</comment>
<sequence length="189" mass="19510">MSRRTRIAGLIIGAVALATAAVVTVRMLGEPSFTFAAAPLADDPACARISEHYPERLAGLDRADTSTKGAAVWGDGAVVARCGFPRLEPTADACTRVDGVDWAWRTSTDDDGREVLVTYGREPSVEVQLTAGKAAPDAVLVELSSVVKPLKQSNECLAGSDVTAPSSPSPGDRTASGRTPGAHTPGGHS</sequence>
<dbReference type="GeneID" id="301696853"/>
<dbReference type="RefSeq" id="WP_009326524.1">
    <property type="nucleotide sequence ID" value="NZ_CP182305.1"/>
</dbReference>
<evidence type="ECO:0000313" key="2">
    <source>
        <dbReference type="EMBL" id="TQE21997.1"/>
    </source>
</evidence>
<gene>
    <name evidence="2" type="ORF">Sipo8835_37070</name>
</gene>
<dbReference type="AlphaFoldDB" id="A0A540QHK9"/>
<protein>
    <submittedName>
        <fullName evidence="2">DUF3515 family protein</fullName>
    </submittedName>
</protein>
<evidence type="ECO:0000256" key="1">
    <source>
        <dbReference type="SAM" id="MobiDB-lite"/>
    </source>
</evidence>
<dbReference type="Pfam" id="PF12028">
    <property type="entry name" value="DUF3515"/>
    <property type="match status" value="1"/>
</dbReference>